<organism evidence="1">
    <name type="scientific">uncultured Thermomicrobiales bacterium</name>
    <dbReference type="NCBI Taxonomy" id="1645740"/>
    <lineage>
        <taxon>Bacteria</taxon>
        <taxon>Pseudomonadati</taxon>
        <taxon>Thermomicrobiota</taxon>
        <taxon>Thermomicrobia</taxon>
        <taxon>Thermomicrobiales</taxon>
        <taxon>environmental samples</taxon>
    </lineage>
</organism>
<dbReference type="AlphaFoldDB" id="A0A6J4VJN2"/>
<dbReference type="EMBL" id="CADCWM010000789">
    <property type="protein sequence ID" value="CAA9580567.1"/>
    <property type="molecule type" value="Genomic_DNA"/>
</dbReference>
<sequence length="154" mass="17512">MRADYQALLATMTAQRDTLGTLAPTVDRFRKVTASYWPGLFHCYDVPDLPRTNNALEQYFGSARYHERRATGRKGASPGLVVRGAVRVVAAVATRCQTFDEVDLRPADLTRWRLLRRQLQTRQDARCAQRRFRQDPDAYLAALEEALFRAALPA</sequence>
<accession>A0A6J4VJN2</accession>
<name>A0A6J4VJN2_9BACT</name>
<reference evidence="1" key="1">
    <citation type="submission" date="2020-02" db="EMBL/GenBank/DDBJ databases">
        <authorList>
            <person name="Meier V. D."/>
        </authorList>
    </citation>
    <scope>NUCLEOTIDE SEQUENCE</scope>
    <source>
        <strain evidence="1">AVDCRST_MAG88</strain>
    </source>
</reference>
<proteinExistence type="predicted"/>
<gene>
    <name evidence="1" type="ORF">AVDCRST_MAG88-3272</name>
</gene>
<protein>
    <submittedName>
        <fullName evidence="1">Transposase</fullName>
    </submittedName>
</protein>
<evidence type="ECO:0000313" key="1">
    <source>
        <dbReference type="EMBL" id="CAA9580567.1"/>
    </source>
</evidence>